<sequence length="370" mass="42039">MAMVKSKRYTAVYINELQNGDKSYYVGYNDASGKWVRTKIGNKSHGITEVYANNKRIEYINIARLGEDPVSHRKQKQKLLFDIVAESYFKALEEAGKKDLYNPKNRYRLHLQKVIGTKSITAITKNDLLSIKEKMLKTHSKASVRHIITLASTIINHAITSDSIRFNSTNVAVGLASNLKTNHRNRYLNEEEVKQLLLAVADDKEVNLFVRLSLSTGGRLNTVMNIQKKHLQGRNVVLEDFKSNKQHHGYISNQLFKGMEIFSHLGANDFLIGEKAELYSQRKIQRRLKKVLDELFNKGLDVKDTTNRLVVHSLRHTFISLLIISGAPIASVSRLVGHNSIDITMRYSHLNPNTGEDFVNAIFSSEKSSE</sequence>
<dbReference type="Proteomes" id="UP000593836">
    <property type="component" value="Chromosome"/>
</dbReference>
<dbReference type="InterPro" id="IPR050808">
    <property type="entry name" value="Phage_Integrase"/>
</dbReference>
<dbReference type="Gene3D" id="1.10.150.130">
    <property type="match status" value="1"/>
</dbReference>
<comment type="similarity">
    <text evidence="1">Belongs to the 'phage' integrase family.</text>
</comment>
<evidence type="ECO:0000256" key="1">
    <source>
        <dbReference type="ARBA" id="ARBA00008857"/>
    </source>
</evidence>
<dbReference type="InterPro" id="IPR010998">
    <property type="entry name" value="Integrase_recombinase_N"/>
</dbReference>
<evidence type="ECO:0000256" key="3">
    <source>
        <dbReference type="ARBA" id="ARBA00023125"/>
    </source>
</evidence>
<dbReference type="InterPro" id="IPR013762">
    <property type="entry name" value="Integrase-like_cat_sf"/>
</dbReference>
<dbReference type="EMBL" id="CP054493">
    <property type="protein sequence ID" value="QOY55331.1"/>
    <property type="molecule type" value="Genomic_DNA"/>
</dbReference>
<dbReference type="InterPro" id="IPR011010">
    <property type="entry name" value="DNA_brk_join_enz"/>
</dbReference>
<dbReference type="RefSeq" id="WP_194367372.1">
    <property type="nucleotide sequence ID" value="NZ_CP054493.1"/>
</dbReference>
<keyword evidence="7" id="KW-1185">Reference proteome</keyword>
<dbReference type="AlphaFoldDB" id="A0A7S7RR38"/>
<dbReference type="SUPFAM" id="SSF56349">
    <property type="entry name" value="DNA breaking-rejoining enzymes"/>
    <property type="match status" value="1"/>
</dbReference>
<protein>
    <submittedName>
        <fullName evidence="6">Tyrosine-type recombinase/integrase</fullName>
    </submittedName>
</protein>
<dbReference type="PANTHER" id="PTHR30629:SF2">
    <property type="entry name" value="PROPHAGE INTEGRASE INTS-RELATED"/>
    <property type="match status" value="1"/>
</dbReference>
<dbReference type="Gene3D" id="1.10.443.10">
    <property type="entry name" value="Intergrase catalytic core"/>
    <property type="match status" value="1"/>
</dbReference>
<reference evidence="6 7" key="1">
    <citation type="submission" date="2020-05" db="EMBL/GenBank/DDBJ databases">
        <title>Sulfurimonas marisnigri, sp. nov., and Sulfurimonas baltica, sp. nov., manganese oxide reducing chemolithoautotrophs of the class Epsilonproteobacteria isolated from the pelagic redoxclines of the Black and Baltic Seas and emended description of the genus Sulfurimonas.</title>
        <authorList>
            <person name="Henkel J.V."/>
            <person name="Laudan C."/>
            <person name="Werner J."/>
            <person name="Neu T."/>
            <person name="Plewe S."/>
            <person name="Sproer C."/>
            <person name="Bunk B."/>
            <person name="Schulz-Vogt H.N."/>
        </authorList>
    </citation>
    <scope>NUCLEOTIDE SEQUENCE [LARGE SCALE GENOMIC DNA]</scope>
    <source>
        <strain evidence="6 7">SoZ1</strain>
    </source>
</reference>
<keyword evidence="3" id="KW-0238">DNA-binding</keyword>
<keyword evidence="2" id="KW-0229">DNA integration</keyword>
<evidence type="ECO:0000256" key="2">
    <source>
        <dbReference type="ARBA" id="ARBA00022908"/>
    </source>
</evidence>
<keyword evidence="4" id="KW-0233">DNA recombination</keyword>
<dbReference type="GO" id="GO:0006310">
    <property type="term" value="P:DNA recombination"/>
    <property type="evidence" value="ECO:0007669"/>
    <property type="project" value="UniProtKB-KW"/>
</dbReference>
<dbReference type="InterPro" id="IPR002104">
    <property type="entry name" value="Integrase_catalytic"/>
</dbReference>
<gene>
    <name evidence="6" type="ORF">HUE87_03585</name>
</gene>
<evidence type="ECO:0000313" key="7">
    <source>
        <dbReference type="Proteomes" id="UP000593836"/>
    </source>
</evidence>
<feature type="domain" description="Tyr recombinase" evidence="5">
    <location>
        <begin position="183"/>
        <end position="363"/>
    </location>
</feature>
<dbReference type="GO" id="GO:0015074">
    <property type="term" value="P:DNA integration"/>
    <property type="evidence" value="ECO:0007669"/>
    <property type="project" value="UniProtKB-KW"/>
</dbReference>
<dbReference type="Pfam" id="PF00589">
    <property type="entry name" value="Phage_integrase"/>
    <property type="match status" value="1"/>
</dbReference>
<proteinExistence type="inferred from homology"/>
<evidence type="ECO:0000259" key="5">
    <source>
        <dbReference type="PROSITE" id="PS51898"/>
    </source>
</evidence>
<organism evidence="6 7">
    <name type="scientific">Candidatus Sulfurimonas marisnigri</name>
    <dbReference type="NCBI Taxonomy" id="2740405"/>
    <lineage>
        <taxon>Bacteria</taxon>
        <taxon>Pseudomonadati</taxon>
        <taxon>Campylobacterota</taxon>
        <taxon>Epsilonproteobacteria</taxon>
        <taxon>Campylobacterales</taxon>
        <taxon>Sulfurimonadaceae</taxon>
        <taxon>Sulfurimonas</taxon>
    </lineage>
</organism>
<dbReference type="KEGG" id="smas:HUE87_03585"/>
<evidence type="ECO:0000256" key="4">
    <source>
        <dbReference type="ARBA" id="ARBA00023172"/>
    </source>
</evidence>
<accession>A0A7S7RR38</accession>
<name>A0A7S7RR38_9BACT</name>
<evidence type="ECO:0000313" key="6">
    <source>
        <dbReference type="EMBL" id="QOY55331.1"/>
    </source>
</evidence>
<dbReference type="GO" id="GO:0003677">
    <property type="term" value="F:DNA binding"/>
    <property type="evidence" value="ECO:0007669"/>
    <property type="project" value="UniProtKB-KW"/>
</dbReference>
<dbReference type="PANTHER" id="PTHR30629">
    <property type="entry name" value="PROPHAGE INTEGRASE"/>
    <property type="match status" value="1"/>
</dbReference>
<dbReference type="PROSITE" id="PS51898">
    <property type="entry name" value="TYR_RECOMBINASE"/>
    <property type="match status" value="1"/>
</dbReference>